<dbReference type="Proteomes" id="UP000002979">
    <property type="component" value="Unassembled WGS sequence"/>
</dbReference>
<dbReference type="EMBL" id="AAVN02000006">
    <property type="protein sequence ID" value="EBA39363.1"/>
    <property type="molecule type" value="Genomic_DNA"/>
</dbReference>
<reference evidence="1 2" key="1">
    <citation type="submission" date="2007-01" db="EMBL/GenBank/DDBJ databases">
        <title>Draft genome sequence of Collinsella aerofaciens (ATCC 25986).</title>
        <authorList>
            <person name="Sudarsanam P."/>
            <person name="Ley R."/>
            <person name="Guruge J."/>
            <person name="Turnbaugh P.J."/>
            <person name="Mahowald M."/>
            <person name="Liep D."/>
            <person name="Gordon J."/>
        </authorList>
    </citation>
    <scope>NUCLEOTIDE SEQUENCE [LARGE SCALE GENOMIC DNA]</scope>
    <source>
        <strain evidence="2">ATCC 25986 / DSM 3979 / JCM 10188 / KCTC 3647 / NCTC 11838 / VPI 1003</strain>
    </source>
</reference>
<accession>A4EB46</accession>
<sequence length="34" mass="3468">MPAPAAIVACLDHIESLIGSVAAFEAIFGILLVD</sequence>
<reference evidence="1 2" key="2">
    <citation type="submission" date="2007-04" db="EMBL/GenBank/DDBJ databases">
        <authorList>
            <person name="Fulton L."/>
            <person name="Clifton S."/>
            <person name="Fulton B."/>
            <person name="Xu J."/>
            <person name="Minx P."/>
            <person name="Mardis E.R."/>
            <person name="Wilson R.K."/>
        </authorList>
    </citation>
    <scope>NUCLEOTIDE SEQUENCE [LARGE SCALE GENOMIC DNA]</scope>
    <source>
        <strain evidence="2">ATCC 25986 / DSM 3979 / JCM 10188 / KCTC 3647 / NCTC 11838 / VPI 1003</strain>
    </source>
</reference>
<protein>
    <submittedName>
        <fullName evidence="1">Uncharacterized protein</fullName>
    </submittedName>
</protein>
<proteinExistence type="predicted"/>
<comment type="caution">
    <text evidence="1">The sequence shown here is derived from an EMBL/GenBank/DDBJ whole genome shotgun (WGS) entry which is preliminary data.</text>
</comment>
<evidence type="ECO:0000313" key="1">
    <source>
        <dbReference type="EMBL" id="EBA39363.1"/>
    </source>
</evidence>
<dbReference type="AlphaFoldDB" id="A4EB46"/>
<evidence type="ECO:0000313" key="2">
    <source>
        <dbReference type="Proteomes" id="UP000002979"/>
    </source>
</evidence>
<name>A4EB46_COLAA</name>
<organism evidence="1 2">
    <name type="scientific">Collinsella aerofaciens (strain ATCC 25986 / DSM 3979 / JCM 10188 / KCTC 3647 / NCTC 11838 / VPI 1003)</name>
    <dbReference type="NCBI Taxonomy" id="411903"/>
    <lineage>
        <taxon>Bacteria</taxon>
        <taxon>Bacillati</taxon>
        <taxon>Actinomycetota</taxon>
        <taxon>Coriobacteriia</taxon>
        <taxon>Coriobacteriales</taxon>
        <taxon>Coriobacteriaceae</taxon>
        <taxon>Collinsella</taxon>
    </lineage>
</organism>
<gene>
    <name evidence="1" type="ORF">COLAER_01658</name>
</gene>